<evidence type="ECO:0000313" key="2">
    <source>
        <dbReference type="EMBL" id="JAP77945.1"/>
    </source>
</evidence>
<dbReference type="AlphaFoldDB" id="A0A131YHD2"/>
<evidence type="ECO:0000256" key="1">
    <source>
        <dbReference type="SAM" id="SignalP"/>
    </source>
</evidence>
<protein>
    <submittedName>
        <fullName evidence="2">Lipocalin</fullName>
    </submittedName>
</protein>
<sequence length="224" mass="25715">MACMLKLTLLALAITAMAKHCHASTEPKSPPSQKNGNPEESGKNAFLMFWETTQDAWKFSSTDSMYHECYGQGRVAINDSGIYLIEFYFYINQMVYDEVALWKVGAGNSTYADNPYGRDIQSLVYHDPSYKCGVIERKQLWTHIQGSKEAEGLSCETVDNRYLCESITFHELVVSDDLVTSVPTDCQQQYKHFIIKDLQEKKNDKKQYTHNCKLKKENVAREQH</sequence>
<feature type="chain" id="PRO_5007285133" evidence="1">
    <location>
        <begin position="24"/>
        <end position="224"/>
    </location>
</feature>
<feature type="signal peptide" evidence="1">
    <location>
        <begin position="1"/>
        <end position="23"/>
    </location>
</feature>
<accession>A0A131YHD2</accession>
<name>A0A131YHD2_RHIAP</name>
<dbReference type="EMBL" id="GEDV01010612">
    <property type="protein sequence ID" value="JAP77945.1"/>
    <property type="molecule type" value="Transcribed_RNA"/>
</dbReference>
<keyword evidence="1" id="KW-0732">Signal</keyword>
<organism evidence="2">
    <name type="scientific">Rhipicephalus appendiculatus</name>
    <name type="common">Brown ear tick</name>
    <dbReference type="NCBI Taxonomy" id="34631"/>
    <lineage>
        <taxon>Eukaryota</taxon>
        <taxon>Metazoa</taxon>
        <taxon>Ecdysozoa</taxon>
        <taxon>Arthropoda</taxon>
        <taxon>Chelicerata</taxon>
        <taxon>Arachnida</taxon>
        <taxon>Acari</taxon>
        <taxon>Parasitiformes</taxon>
        <taxon>Ixodida</taxon>
        <taxon>Ixodoidea</taxon>
        <taxon>Ixodidae</taxon>
        <taxon>Rhipicephalinae</taxon>
        <taxon>Rhipicephalus</taxon>
        <taxon>Rhipicephalus</taxon>
    </lineage>
</organism>
<reference evidence="2" key="1">
    <citation type="journal article" date="2016" name="Ticks Tick Borne Dis.">
        <title>De novo assembly and annotation of the salivary gland transcriptome of Rhipicephalus appendiculatus male and female ticks during blood feeding.</title>
        <authorList>
            <person name="de Castro M.H."/>
            <person name="de Klerk D."/>
            <person name="Pienaar R."/>
            <person name="Latif A.A."/>
            <person name="Rees D.J."/>
            <person name="Mans B.J."/>
        </authorList>
    </citation>
    <scope>NUCLEOTIDE SEQUENCE</scope>
    <source>
        <tissue evidence="2">Salivary glands</tissue>
    </source>
</reference>
<proteinExistence type="predicted"/>